<keyword evidence="1" id="KW-0472">Membrane</keyword>
<evidence type="ECO:0000313" key="5">
    <source>
        <dbReference type="EMBL" id="OSP89199.1"/>
    </source>
</evidence>
<keyword evidence="7" id="KW-1185">Reference proteome</keyword>
<reference evidence="5 9" key="2">
    <citation type="submission" date="2017-04" db="EMBL/GenBank/DDBJ databases">
        <title>The genome sequence of Weissella cibaria isolated from wild Drosophila.</title>
        <authorList>
            <person name="Ricks N.J."/>
            <person name="Carroll C."/>
            <person name="Walters A."/>
            <person name="Newell P.D."/>
            <person name="Chaston J.M."/>
        </authorList>
    </citation>
    <scope>NUCLEOTIDE SEQUENCE [LARGE SCALE GENOMIC DNA]</scope>
    <source>
        <strain evidence="5 9">DmW_103</strain>
    </source>
</reference>
<dbReference type="PATRIC" id="fig|137591.24.peg.1628"/>
<feature type="transmembrane region" description="Helical" evidence="1">
    <location>
        <begin position="12"/>
        <end position="37"/>
    </location>
</feature>
<dbReference type="EMBL" id="JWHT01000037">
    <property type="protein sequence ID" value="KIU23057.1"/>
    <property type="molecule type" value="Genomic_DNA"/>
</dbReference>
<organism evidence="4 8">
    <name type="scientific">Weissella cibaria</name>
    <dbReference type="NCBI Taxonomy" id="137591"/>
    <lineage>
        <taxon>Bacteria</taxon>
        <taxon>Bacillati</taxon>
        <taxon>Bacillota</taxon>
        <taxon>Bacilli</taxon>
        <taxon>Lactobacillales</taxon>
        <taxon>Lactobacillaceae</taxon>
        <taxon>Weissella</taxon>
    </lineage>
</organism>
<keyword evidence="1" id="KW-1133">Transmembrane helix</keyword>
<dbReference type="Proteomes" id="UP000320012">
    <property type="component" value="Unassembled WGS sequence"/>
</dbReference>
<sequence>MAKKKEKSTMQKIIQGFVIFMLLLSLAGVFITLFQVMMG</sequence>
<reference evidence="6 11" key="4">
    <citation type="submission" date="2019-07" db="EMBL/GenBank/DDBJ databases">
        <title>Genome sequence of Weissella cibaria GK1.</title>
        <authorList>
            <person name="Choi H.-J."/>
        </authorList>
    </citation>
    <scope>NUCLEOTIDE SEQUENCE [LARGE SCALE GENOMIC DNA]</scope>
    <source>
        <strain evidence="6 11">GK1</strain>
    </source>
</reference>
<evidence type="ECO:0000313" key="2">
    <source>
        <dbReference type="EMBL" id="AWF96177.1"/>
    </source>
</evidence>
<evidence type="ECO:0000313" key="11">
    <source>
        <dbReference type="Proteomes" id="UP000320012"/>
    </source>
</evidence>
<evidence type="ECO:0000313" key="10">
    <source>
        <dbReference type="Proteomes" id="UP000244870"/>
    </source>
</evidence>
<dbReference type="GeneID" id="66961936"/>
<evidence type="ECO:0000256" key="1">
    <source>
        <dbReference type="SAM" id="Phobius"/>
    </source>
</evidence>
<reference evidence="2 10" key="3">
    <citation type="submission" date="2017-04" db="EMBL/GenBank/DDBJ databases">
        <title>Weissella cibaria strain m2 complete genome.</title>
        <authorList>
            <person name="Pan Q."/>
            <person name="Tan M."/>
            <person name="Yao F."/>
            <person name="Su S."/>
        </authorList>
    </citation>
    <scope>NUCLEOTIDE SEQUENCE [LARGE SCALE GENOMIC DNA]</scope>
    <source>
        <strain evidence="2 10">M2</strain>
    </source>
</reference>
<dbReference type="EMBL" id="JWHU01000035">
    <property type="protein sequence ID" value="KIU19451.1"/>
    <property type="molecule type" value="Genomic_DNA"/>
</dbReference>
<dbReference type="EMBL" id="VNHC01000002">
    <property type="protein sequence ID" value="TVV27904.1"/>
    <property type="molecule type" value="Genomic_DNA"/>
</dbReference>
<dbReference type="AlphaFoldDB" id="A0A0D1LX40"/>
<dbReference type="Proteomes" id="UP000032289">
    <property type="component" value="Unassembled WGS sequence"/>
</dbReference>
<evidence type="ECO:0000313" key="3">
    <source>
        <dbReference type="EMBL" id="KIU19451.1"/>
    </source>
</evidence>
<dbReference type="EMBL" id="CP020928">
    <property type="protein sequence ID" value="AWF96177.1"/>
    <property type="molecule type" value="Genomic_DNA"/>
</dbReference>
<dbReference type="OrthoDB" id="2149061at2"/>
<evidence type="ECO:0000313" key="6">
    <source>
        <dbReference type="EMBL" id="TVV27904.1"/>
    </source>
</evidence>
<keyword evidence="1" id="KW-0812">Transmembrane</keyword>
<name>A0A0D1LX40_9LACO</name>
<dbReference type="Proteomes" id="UP000193588">
    <property type="component" value="Unassembled WGS sequence"/>
</dbReference>
<dbReference type="RefSeq" id="WP_010373386.1">
    <property type="nucleotide sequence ID" value="NZ_BJEF01000004.1"/>
</dbReference>
<gene>
    <name evidence="4" type="ORF">ab3b_01664</name>
    <name evidence="2" type="ORF">B6254_1795</name>
    <name evidence="5" type="ORF">B9D04_06475</name>
    <name evidence="6" type="ORF">FO435_08405</name>
    <name evidence="3" type="ORF">QX99_01932</name>
</gene>
<evidence type="ECO:0000313" key="4">
    <source>
        <dbReference type="EMBL" id="KIU23057.1"/>
    </source>
</evidence>
<reference evidence="4" key="1">
    <citation type="journal article" date="2015" name="Microbiology (Mosc.)">
        <title>Genomics of the Weissella cibaria species with an examination of its metabolic traits.</title>
        <authorList>
            <person name="Lynch K.M."/>
            <person name="Lucid A."/>
            <person name="Arendt E.K."/>
            <person name="Sleator R.D."/>
            <person name="Lucey B."/>
            <person name="Coffey A."/>
        </authorList>
    </citation>
    <scope>NUCLEOTIDE SEQUENCE [LARGE SCALE GENOMIC DNA]</scope>
    <source>
        <strain evidence="4">AB3b</strain>
        <strain evidence="3">MG1</strain>
    </source>
</reference>
<evidence type="ECO:0000313" key="9">
    <source>
        <dbReference type="Proteomes" id="UP000193588"/>
    </source>
</evidence>
<dbReference type="Proteomes" id="UP000244870">
    <property type="component" value="Chromosome"/>
</dbReference>
<protein>
    <submittedName>
        <fullName evidence="5">DUF4044 domain-containing protein</fullName>
    </submittedName>
</protein>
<evidence type="ECO:0000313" key="7">
    <source>
        <dbReference type="Proteomes" id="UP000032287"/>
    </source>
</evidence>
<dbReference type="Proteomes" id="UP000032287">
    <property type="component" value="Unassembled WGS sequence"/>
</dbReference>
<evidence type="ECO:0000313" key="8">
    <source>
        <dbReference type="Proteomes" id="UP000032289"/>
    </source>
</evidence>
<accession>A0A0D1LX40</accession>
<proteinExistence type="predicted"/>
<dbReference type="EMBL" id="NDXJ01000009">
    <property type="protein sequence ID" value="OSP89199.1"/>
    <property type="molecule type" value="Genomic_DNA"/>
</dbReference>